<sequence>MTLCCHEVPPGFSPQLRKPLSQSQNCPPPRTGRQQKPQNNRENGSRCAFWRTRSHSCENQKLQHMKRDKIRATVRQ</sequence>
<dbReference type="AlphaFoldDB" id="A0A857A9E3"/>
<accession>A0A857A9E3</accession>
<name>A0A857A9E3_9ACTO</name>
<gene>
    <name evidence="2" type="ORF">FOC40_00100</name>
</gene>
<protein>
    <submittedName>
        <fullName evidence="2">Uncharacterized protein</fullName>
    </submittedName>
</protein>
<dbReference type="Proteomes" id="UP000424490">
    <property type="component" value="Chromosome"/>
</dbReference>
<evidence type="ECO:0000256" key="1">
    <source>
        <dbReference type="SAM" id="MobiDB-lite"/>
    </source>
</evidence>
<proteinExistence type="predicted"/>
<feature type="compositionally biased region" description="Polar residues" evidence="1">
    <location>
        <begin position="32"/>
        <end position="42"/>
    </location>
</feature>
<reference evidence="2 3" key="1">
    <citation type="submission" date="2019-11" db="EMBL/GenBank/DDBJ databases">
        <title>FDA dAtabase for Regulatory Grade micrObial Sequences (FDA-ARGOS): Supporting development and validation of Infectious Disease Dx tests.</title>
        <authorList>
            <person name="Stonesifer R."/>
            <person name="Tallon L."/>
            <person name="Sadzewicz L."/>
            <person name="Vavikolanu K."/>
            <person name="Mehta A."/>
            <person name="Aluvathingal J."/>
            <person name="Nadendla S."/>
            <person name="Myers T."/>
            <person name="Yan Y."/>
            <person name="Sichtig H."/>
        </authorList>
    </citation>
    <scope>NUCLEOTIDE SEQUENCE [LARGE SCALE GENOMIC DNA]</scope>
    <source>
        <strain evidence="2 3">FDAARGOS_732</strain>
    </source>
</reference>
<evidence type="ECO:0000313" key="3">
    <source>
        <dbReference type="Proteomes" id="UP000424490"/>
    </source>
</evidence>
<organism evidence="2 3">
    <name type="scientific">Schaalia odontolytica</name>
    <dbReference type="NCBI Taxonomy" id="1660"/>
    <lineage>
        <taxon>Bacteria</taxon>
        <taxon>Bacillati</taxon>
        <taxon>Actinomycetota</taxon>
        <taxon>Actinomycetes</taxon>
        <taxon>Actinomycetales</taxon>
        <taxon>Actinomycetaceae</taxon>
        <taxon>Schaalia</taxon>
    </lineage>
</organism>
<feature type="region of interest" description="Disordered" evidence="1">
    <location>
        <begin position="1"/>
        <end position="46"/>
    </location>
</feature>
<dbReference type="EMBL" id="CP046315">
    <property type="protein sequence ID" value="QGS11789.1"/>
    <property type="molecule type" value="Genomic_DNA"/>
</dbReference>
<evidence type="ECO:0000313" key="2">
    <source>
        <dbReference type="EMBL" id="QGS11789.1"/>
    </source>
</evidence>